<dbReference type="InterPro" id="IPR050325">
    <property type="entry name" value="Prot/Nucl_acid_deglycase"/>
</dbReference>
<feature type="domain" description="DJ-1/PfpI" evidence="4">
    <location>
        <begin position="36"/>
        <end position="239"/>
    </location>
</feature>
<proteinExistence type="inferred from homology"/>
<keyword evidence="1" id="KW-0346">Stress response</keyword>
<dbReference type="InterPro" id="IPR029062">
    <property type="entry name" value="Class_I_gatase-like"/>
</dbReference>
<evidence type="ECO:0000313" key="6">
    <source>
        <dbReference type="Proteomes" id="UP001501495"/>
    </source>
</evidence>
<comment type="similarity">
    <text evidence="3">Belongs to the peptidase C56 family. HSP31-like subfamily.</text>
</comment>
<dbReference type="PANTHER" id="PTHR48094">
    <property type="entry name" value="PROTEIN/NUCLEIC ACID DEGLYCASE DJ-1-RELATED"/>
    <property type="match status" value="1"/>
</dbReference>
<evidence type="ECO:0000256" key="1">
    <source>
        <dbReference type="ARBA" id="ARBA00023016"/>
    </source>
</evidence>
<dbReference type="Proteomes" id="UP001501495">
    <property type="component" value="Unassembled WGS sequence"/>
</dbReference>
<protein>
    <submittedName>
        <fullName evidence="5">Type 1 glutamine amidotransferase domain-containing protein</fullName>
    </submittedName>
</protein>
<dbReference type="EMBL" id="BAAAZH010000031">
    <property type="protein sequence ID" value="GAA4127873.1"/>
    <property type="molecule type" value="Genomic_DNA"/>
</dbReference>
<name>A0ABP7XYB8_9ACTN</name>
<organism evidence="5 6">
    <name type="scientific">Nocardioides fonticola</name>
    <dbReference type="NCBI Taxonomy" id="450363"/>
    <lineage>
        <taxon>Bacteria</taxon>
        <taxon>Bacillati</taxon>
        <taxon>Actinomycetota</taxon>
        <taxon>Actinomycetes</taxon>
        <taxon>Propionibacteriales</taxon>
        <taxon>Nocardioidaceae</taxon>
        <taxon>Nocardioides</taxon>
    </lineage>
</organism>
<comment type="caution">
    <text evidence="5">The sequence shown here is derived from an EMBL/GenBank/DDBJ whole genome shotgun (WGS) entry which is preliminary data.</text>
</comment>
<sequence>MPATVDVHGRPRRVLMLASNPAVSPVTGWPIGFWWAELTHPYWEFTEAGYEVTIASPDGGALQADSWSDPRDESGYSAHDLLSLGFVSSEPHRSLVEATPALADLDLDAYDALFLVGGQAPMITFRSDDRVKQLVARFLESGRIAAVVCHATCVLLDATLSSGELVVAGRTWTGFANSEEDTADAFVGQRIQPFRIEDEARALSGTNFVVQGAFRAHAVRDGDLITGQQQYSGAAAARLVIEALGR</sequence>
<dbReference type="Gene3D" id="3.40.50.880">
    <property type="match status" value="1"/>
</dbReference>
<evidence type="ECO:0000313" key="5">
    <source>
        <dbReference type="EMBL" id="GAA4127873.1"/>
    </source>
</evidence>
<keyword evidence="5" id="KW-0315">Glutamine amidotransferase</keyword>
<dbReference type="PANTHER" id="PTHR48094:SF11">
    <property type="entry name" value="GLUTATHIONE-INDEPENDENT GLYOXALASE HSP31-RELATED"/>
    <property type="match status" value="1"/>
</dbReference>
<dbReference type="SUPFAM" id="SSF52317">
    <property type="entry name" value="Class I glutamine amidotransferase-like"/>
    <property type="match status" value="1"/>
</dbReference>
<dbReference type="RefSeq" id="WP_344735154.1">
    <property type="nucleotide sequence ID" value="NZ_BAAAZH010000031.1"/>
</dbReference>
<reference evidence="6" key="1">
    <citation type="journal article" date="2019" name="Int. J. Syst. Evol. Microbiol.">
        <title>The Global Catalogue of Microorganisms (GCM) 10K type strain sequencing project: providing services to taxonomists for standard genome sequencing and annotation.</title>
        <authorList>
            <consortium name="The Broad Institute Genomics Platform"/>
            <consortium name="The Broad Institute Genome Sequencing Center for Infectious Disease"/>
            <person name="Wu L."/>
            <person name="Ma J."/>
        </authorList>
    </citation>
    <scope>NUCLEOTIDE SEQUENCE [LARGE SCALE GENOMIC DNA]</scope>
    <source>
        <strain evidence="6">JCM 16703</strain>
    </source>
</reference>
<evidence type="ECO:0000259" key="4">
    <source>
        <dbReference type="Pfam" id="PF01965"/>
    </source>
</evidence>
<accession>A0ABP7XYB8</accession>
<keyword evidence="6" id="KW-1185">Reference proteome</keyword>
<dbReference type="InterPro" id="IPR002818">
    <property type="entry name" value="DJ-1/PfpI"/>
</dbReference>
<keyword evidence="2" id="KW-0456">Lyase</keyword>
<dbReference type="Pfam" id="PF01965">
    <property type="entry name" value="DJ-1_PfpI"/>
    <property type="match status" value="1"/>
</dbReference>
<gene>
    <name evidence="5" type="ORF">GCM10022215_38830</name>
</gene>
<dbReference type="CDD" id="cd03141">
    <property type="entry name" value="GATase1_Hsp31_like"/>
    <property type="match status" value="1"/>
</dbReference>
<evidence type="ECO:0000256" key="3">
    <source>
        <dbReference type="ARBA" id="ARBA00038493"/>
    </source>
</evidence>
<evidence type="ECO:0000256" key="2">
    <source>
        <dbReference type="ARBA" id="ARBA00023239"/>
    </source>
</evidence>